<dbReference type="Gene3D" id="1.10.10.60">
    <property type="entry name" value="Homeodomain-like"/>
    <property type="match status" value="1"/>
</dbReference>
<evidence type="ECO:0000313" key="5">
    <source>
        <dbReference type="Proteomes" id="UP000269689"/>
    </source>
</evidence>
<dbReference type="PROSITE" id="PS01124">
    <property type="entry name" value="HTH_ARAC_FAMILY_2"/>
    <property type="match status" value="1"/>
</dbReference>
<dbReference type="InterPro" id="IPR009057">
    <property type="entry name" value="Homeodomain-like_sf"/>
</dbReference>
<keyword evidence="1" id="KW-0805">Transcription regulation</keyword>
<evidence type="ECO:0000313" key="4">
    <source>
        <dbReference type="EMBL" id="RPE66988.1"/>
    </source>
</evidence>
<evidence type="ECO:0000259" key="3">
    <source>
        <dbReference type="PROSITE" id="PS01124"/>
    </source>
</evidence>
<organism evidence="4 5">
    <name type="scientific">Pacificibacter maritimus</name>
    <dbReference type="NCBI Taxonomy" id="762213"/>
    <lineage>
        <taxon>Bacteria</taxon>
        <taxon>Pseudomonadati</taxon>
        <taxon>Pseudomonadota</taxon>
        <taxon>Alphaproteobacteria</taxon>
        <taxon>Rhodobacterales</taxon>
        <taxon>Roseobacteraceae</taxon>
        <taxon>Pacificibacter</taxon>
    </lineage>
</organism>
<dbReference type="OrthoDB" id="9802263at2"/>
<reference evidence="4 5" key="1">
    <citation type="submission" date="2018-11" db="EMBL/GenBank/DDBJ databases">
        <title>Genomic Encyclopedia of Type Strains, Phase IV (KMG-IV): sequencing the most valuable type-strain genomes for metagenomic binning, comparative biology and taxonomic classification.</title>
        <authorList>
            <person name="Goeker M."/>
        </authorList>
    </citation>
    <scope>NUCLEOTIDE SEQUENCE [LARGE SCALE GENOMIC DNA]</scope>
    <source>
        <strain evidence="4 5">DSM 104731</strain>
    </source>
</reference>
<feature type="domain" description="HTH araC/xylS-type" evidence="3">
    <location>
        <begin position="231"/>
        <end position="331"/>
    </location>
</feature>
<proteinExistence type="predicted"/>
<dbReference type="Proteomes" id="UP000269689">
    <property type="component" value="Unassembled WGS sequence"/>
</dbReference>
<gene>
    <name evidence="4" type="ORF">EDD53_1392</name>
</gene>
<name>A0A3N4UB20_9RHOB</name>
<dbReference type="SUPFAM" id="SSF46689">
    <property type="entry name" value="Homeodomain-like"/>
    <property type="match status" value="1"/>
</dbReference>
<evidence type="ECO:0000256" key="2">
    <source>
        <dbReference type="ARBA" id="ARBA00023163"/>
    </source>
</evidence>
<keyword evidence="2" id="KW-0804">Transcription</keyword>
<evidence type="ECO:0000256" key="1">
    <source>
        <dbReference type="ARBA" id="ARBA00023015"/>
    </source>
</evidence>
<sequence>MTSSSFFNAVDTKKRSGQEIRFNEWDEVKEWAKEHVAPIDLIPLSRSHEPHGVLNSMKVGRIGFTCTKYGQPLLIHVEGNSAAPVVATTNLCGHTIPELDGKEARLNPTGNSFVFDLSDRDHRSQLSKDNVQLQLSFCPRLLDEVSQSWFGNAPHRKTWQFKTSFGGSGSSWHSCLDYVTRLIAESPQPMSSRNIRHIEETLAANLLGSWAAQAGVDLNADHHLVVPHMVRQAEEYIIEHAADAPTLAEVANTLGISVRNLSMNFKKFRGCTLGQFLKEQRLQAARRELRAGGQGRTVGQIAASLSYIHMGEFAKAYRERFGERPSDTLKRSH</sequence>
<keyword evidence="5" id="KW-1185">Reference proteome</keyword>
<protein>
    <submittedName>
        <fullName evidence="4">AraC-like DNA-binding protein</fullName>
    </submittedName>
</protein>
<dbReference type="SMART" id="SM00342">
    <property type="entry name" value="HTH_ARAC"/>
    <property type="match status" value="1"/>
</dbReference>
<dbReference type="Pfam" id="PF12833">
    <property type="entry name" value="HTH_18"/>
    <property type="match status" value="1"/>
</dbReference>
<dbReference type="InterPro" id="IPR053142">
    <property type="entry name" value="PchR_regulatory_protein"/>
</dbReference>
<dbReference type="GO" id="GO:0003700">
    <property type="term" value="F:DNA-binding transcription factor activity"/>
    <property type="evidence" value="ECO:0007669"/>
    <property type="project" value="InterPro"/>
</dbReference>
<dbReference type="RefSeq" id="WP_123792463.1">
    <property type="nucleotide sequence ID" value="NZ_RKQK01000002.1"/>
</dbReference>
<accession>A0A3N4UB20</accession>
<dbReference type="PANTHER" id="PTHR47893">
    <property type="entry name" value="REGULATORY PROTEIN PCHR"/>
    <property type="match status" value="1"/>
</dbReference>
<dbReference type="GO" id="GO:0043565">
    <property type="term" value="F:sequence-specific DNA binding"/>
    <property type="evidence" value="ECO:0007669"/>
    <property type="project" value="InterPro"/>
</dbReference>
<dbReference type="EMBL" id="RKQK01000002">
    <property type="protein sequence ID" value="RPE66988.1"/>
    <property type="molecule type" value="Genomic_DNA"/>
</dbReference>
<dbReference type="PANTHER" id="PTHR47893:SF1">
    <property type="entry name" value="REGULATORY PROTEIN PCHR"/>
    <property type="match status" value="1"/>
</dbReference>
<comment type="caution">
    <text evidence="4">The sequence shown here is derived from an EMBL/GenBank/DDBJ whole genome shotgun (WGS) entry which is preliminary data.</text>
</comment>
<dbReference type="AlphaFoldDB" id="A0A3N4UB20"/>
<keyword evidence="4" id="KW-0238">DNA-binding</keyword>
<dbReference type="InterPro" id="IPR018060">
    <property type="entry name" value="HTH_AraC"/>
</dbReference>